<reference evidence="9" key="5">
    <citation type="journal article" date="2008" name="Trends Biochem. Sci.">
        <title>Bacterial chemoreceptors: high-performance signaling in networked arrays.</title>
        <authorList>
            <person name="Hazelbauer G.L."/>
            <person name="Falke J.J."/>
            <person name="Parkinson J.S."/>
        </authorList>
    </citation>
    <scope>NUCLEOTIDE SEQUENCE</scope>
</reference>
<dbReference type="Gene3D" id="3.30.450.20">
    <property type="entry name" value="PAS domain"/>
    <property type="match status" value="1"/>
</dbReference>
<dbReference type="PANTHER" id="PTHR43531">
    <property type="entry name" value="PROTEIN ICFG"/>
    <property type="match status" value="1"/>
</dbReference>
<dbReference type="Pfam" id="PF00015">
    <property type="entry name" value="MCPsignal"/>
    <property type="match status" value="1"/>
</dbReference>
<name>A0A8B6X5K0_9BURK</name>
<dbReference type="AlphaFoldDB" id="A0A8B6X5K0"/>
<sequence>MPHTKHITQREFHYPDDATLMSTTDTDSRIVYANAAFVATSGYTADELQGQPHSIVRHPDMPAEAFGDMWATLKGGESWSALVKNCRKDGDHYWVRANATPITSGGRAVGYLSVRTKPGRDEVAAAEKLYASFRDGSGQQRWRLRKGVLLRRGAGALLDISKVLPLRWRLFLPLLLLWVATCAGAALLGLPAGEVTMLTFASALLTAVAAWWLHVQIALPVERLRAHAQRVANGEHTYETVNRIDEIGMTTRAINQLGLMLRWVVDDVASQVDTVKHASGEIAAGNQDLSARTEQASASLEQTAASMEEMSANVMRSADTAREAASLSDAANDAALRGRDSVGRVTHTMDGIIESSRRIGDIIGVIDGIAFQTNILALNAAVEAARAGEQGRGFAVVASEVRALAGRSAEAAREIKSLIGESGERVAEGAREVHEASQAISGIADHIERVRAFIGEISGAAREQADGIEQVNQAVSLLDQGTQQNAALVEQTTAAAHSLSHQATQLASAVGTLRRH</sequence>
<dbReference type="NCBIfam" id="TIGR00229">
    <property type="entry name" value="sensory_box"/>
    <property type="match status" value="1"/>
</dbReference>
<dbReference type="GO" id="GO:0005886">
    <property type="term" value="C:plasma membrane"/>
    <property type="evidence" value="ECO:0007669"/>
    <property type="project" value="TreeGrafter"/>
</dbReference>
<reference evidence="9" key="6">
    <citation type="journal article" date="2010" name="Environ. Microbiol.">
        <title>Sensing of environmental signals: classification of chemoreceptors according to the size of their ligand binding regions.</title>
        <authorList>
            <person name="Lacal J."/>
            <person name="Garcia-Fontana C."/>
            <person name="Munoz-Martinez F."/>
            <person name="Ramos J.L."/>
            <person name="Krell T."/>
        </authorList>
    </citation>
    <scope>NUCLEOTIDE SEQUENCE</scope>
</reference>
<reference evidence="9" key="9">
    <citation type="journal article" date="2021" name="Curr. Opin. Microbiol.">
        <title>PAS domains in bacterial signal transduction.</title>
        <authorList>
            <person name="Stuffle E.C."/>
            <person name="Johnson M.S."/>
            <person name="Watts K.J."/>
        </authorList>
    </citation>
    <scope>NUCLEOTIDE SEQUENCE</scope>
</reference>
<feature type="domain" description="HAMP" evidence="7">
    <location>
        <begin position="215"/>
        <end position="266"/>
    </location>
</feature>
<evidence type="ECO:0000313" key="8">
    <source>
        <dbReference type="Proteomes" id="UP000675920"/>
    </source>
</evidence>
<reference evidence="9" key="1">
    <citation type="journal article" date="1997" name="Curr. Biol.">
        <title>PAS: a multifunctional domain family comes to light.</title>
        <authorList>
            <person name="Ponting C.P."/>
            <person name="Aravind L."/>
        </authorList>
    </citation>
    <scope>NUCLEOTIDE SEQUENCE</scope>
</reference>
<evidence type="ECO:0000313" key="9">
    <source>
        <dbReference type="RefSeq" id="WP_028312325.1"/>
    </source>
</evidence>
<keyword evidence="4" id="KW-1133">Transmembrane helix</keyword>
<keyword evidence="3" id="KW-0807">Transducer</keyword>
<dbReference type="InterPro" id="IPR013655">
    <property type="entry name" value="PAS_fold_3"/>
</dbReference>
<evidence type="ECO:0000259" key="5">
    <source>
        <dbReference type="PROSITE" id="PS50111"/>
    </source>
</evidence>
<dbReference type="SUPFAM" id="SSF55785">
    <property type="entry name" value="PYP-like sensor domain (PAS domain)"/>
    <property type="match status" value="1"/>
</dbReference>
<feature type="transmembrane region" description="Helical" evidence="4">
    <location>
        <begin position="196"/>
        <end position="215"/>
    </location>
</feature>
<dbReference type="PANTHER" id="PTHR43531:SF7">
    <property type="entry name" value="AEROTAXIS RECEPTOR"/>
    <property type="match status" value="1"/>
</dbReference>
<dbReference type="Pfam" id="PF08447">
    <property type="entry name" value="PAS_3"/>
    <property type="match status" value="1"/>
</dbReference>
<dbReference type="GO" id="GO:0004888">
    <property type="term" value="F:transmembrane signaling receptor activity"/>
    <property type="evidence" value="ECO:0007669"/>
    <property type="project" value="InterPro"/>
</dbReference>
<organism evidence="8 9">
    <name type="scientific">Derxia gummosa DSM 723</name>
    <dbReference type="NCBI Taxonomy" id="1121388"/>
    <lineage>
        <taxon>Bacteria</taxon>
        <taxon>Pseudomonadati</taxon>
        <taxon>Pseudomonadota</taxon>
        <taxon>Betaproteobacteria</taxon>
        <taxon>Burkholderiales</taxon>
        <taxon>Alcaligenaceae</taxon>
        <taxon>Derxia</taxon>
    </lineage>
</organism>
<reference evidence="9" key="4">
    <citation type="journal article" date="2007" name="Proc. Natl. Acad. Sci.">
        <title>Evolutionary genomics reveals conserved structural determinants of signaling and adaptation in microbial chemoreceptors.</title>
        <authorList>
            <person name="Alexander R.P."/>
            <person name="Zhulin I.B."/>
        </authorList>
    </citation>
    <scope>NUCLEOTIDE SEQUENCE</scope>
</reference>
<feature type="domain" description="PAS" evidence="6">
    <location>
        <begin position="25"/>
        <end position="60"/>
    </location>
</feature>
<dbReference type="Pfam" id="PF00672">
    <property type="entry name" value="HAMP"/>
    <property type="match status" value="1"/>
</dbReference>
<feature type="domain" description="Methyl-accepting transducer" evidence="5">
    <location>
        <begin position="271"/>
        <end position="500"/>
    </location>
</feature>
<dbReference type="InterPro" id="IPR000014">
    <property type="entry name" value="PAS"/>
</dbReference>
<dbReference type="InterPro" id="IPR004089">
    <property type="entry name" value="MCPsignal_dom"/>
</dbReference>
<dbReference type="InterPro" id="IPR035965">
    <property type="entry name" value="PAS-like_dom_sf"/>
</dbReference>
<dbReference type="CDD" id="cd00130">
    <property type="entry name" value="PAS"/>
    <property type="match status" value="1"/>
</dbReference>
<dbReference type="PRINTS" id="PR00260">
    <property type="entry name" value="CHEMTRNSDUCR"/>
</dbReference>
<evidence type="ECO:0000256" key="1">
    <source>
        <dbReference type="ARBA" id="ARBA00004370"/>
    </source>
</evidence>
<protein>
    <submittedName>
        <fullName evidence="9">Methyl-accepting chemotaxis protein</fullName>
    </submittedName>
</protein>
<reference evidence="9" key="3">
    <citation type="journal article" date="2004" name="Eur. J. Biochem.">
        <title>The PAS fold. A redefinition of the PAS domain based upon structural prediction.</title>
        <authorList>
            <person name="Hefti M.H."/>
            <person name="Francoijs K.J."/>
            <person name="de Vries S.C."/>
            <person name="Dixon R."/>
            <person name="Vervoort J."/>
        </authorList>
    </citation>
    <scope>NUCLEOTIDE SEQUENCE</scope>
</reference>
<accession>A0A8B6X5K0</accession>
<reference evidence="9" key="7">
    <citation type="journal article" date="2011" name="Annu. Rev. Microbiol.">
        <title>Ligand-binding PAS domains in a genomic, cellular, and structural context.</title>
        <authorList>
            <person name="Henry J.T."/>
            <person name="Crosson S."/>
        </authorList>
    </citation>
    <scope>NUCLEOTIDE SEQUENCE</scope>
</reference>
<evidence type="ECO:0000256" key="4">
    <source>
        <dbReference type="SAM" id="Phobius"/>
    </source>
</evidence>
<dbReference type="Proteomes" id="UP000675920">
    <property type="component" value="Unplaced"/>
</dbReference>
<dbReference type="GO" id="GO:0007165">
    <property type="term" value="P:signal transduction"/>
    <property type="evidence" value="ECO:0007669"/>
    <property type="project" value="UniProtKB-KW"/>
</dbReference>
<dbReference type="PROSITE" id="PS50885">
    <property type="entry name" value="HAMP"/>
    <property type="match status" value="1"/>
</dbReference>
<dbReference type="GO" id="GO:0006935">
    <property type="term" value="P:chemotaxis"/>
    <property type="evidence" value="ECO:0007669"/>
    <property type="project" value="InterPro"/>
</dbReference>
<dbReference type="SUPFAM" id="SSF58104">
    <property type="entry name" value="Methyl-accepting chemotaxis protein (MCP) signaling domain"/>
    <property type="match status" value="1"/>
</dbReference>
<feature type="transmembrane region" description="Helical" evidence="4">
    <location>
        <begin position="170"/>
        <end position="190"/>
    </location>
</feature>
<dbReference type="InterPro" id="IPR051310">
    <property type="entry name" value="MCP_chemotaxis"/>
</dbReference>
<evidence type="ECO:0000256" key="2">
    <source>
        <dbReference type="ARBA" id="ARBA00029447"/>
    </source>
</evidence>
<dbReference type="OrthoDB" id="9806477at2"/>
<dbReference type="RefSeq" id="WP_028312325.1">
    <property type="nucleotide sequence ID" value="NZ_AXWS01000018.1"/>
</dbReference>
<dbReference type="Gene3D" id="1.10.287.950">
    <property type="entry name" value="Methyl-accepting chemotaxis protein"/>
    <property type="match status" value="1"/>
</dbReference>
<keyword evidence="4" id="KW-0472">Membrane</keyword>
<evidence type="ECO:0000256" key="3">
    <source>
        <dbReference type="PROSITE-ProRule" id="PRU00284"/>
    </source>
</evidence>
<reference evidence="9" key="8">
    <citation type="journal article" date="2014" name="Microbiol. Mol. Biol. Rev.">
        <title>Internal sense of direction: sensing and signaling from cytoplasmic chemoreceptors.</title>
        <authorList>
            <person name="Collins K.D."/>
            <person name="Lacal J."/>
            <person name="Ottemann K.M."/>
        </authorList>
    </citation>
    <scope>NUCLEOTIDE SEQUENCE</scope>
</reference>
<keyword evidence="8" id="KW-1185">Reference proteome</keyword>
<dbReference type="PROSITE" id="PS50112">
    <property type="entry name" value="PAS"/>
    <property type="match status" value="1"/>
</dbReference>
<keyword evidence="4" id="KW-0812">Transmembrane</keyword>
<dbReference type="SMART" id="SM00283">
    <property type="entry name" value="MA"/>
    <property type="match status" value="1"/>
</dbReference>
<dbReference type="PROSITE" id="PS50111">
    <property type="entry name" value="CHEMOTAXIS_TRANSDUC_2"/>
    <property type="match status" value="1"/>
</dbReference>
<dbReference type="FunFam" id="1.10.287.950:FF:000001">
    <property type="entry name" value="Methyl-accepting chemotaxis sensory transducer"/>
    <property type="match status" value="1"/>
</dbReference>
<reference evidence="9" key="2">
    <citation type="journal article" date="1999" name="Microbiol. Mol. Biol. Rev.">
        <title>PAS domains: internal sensors of oxygen, redox potential, and light.</title>
        <authorList>
            <person name="Taylor B.L."/>
            <person name="Zhulin I.B."/>
        </authorList>
    </citation>
    <scope>NUCLEOTIDE SEQUENCE</scope>
</reference>
<evidence type="ECO:0000259" key="7">
    <source>
        <dbReference type="PROSITE" id="PS50885"/>
    </source>
</evidence>
<evidence type="ECO:0000259" key="6">
    <source>
        <dbReference type="PROSITE" id="PS50112"/>
    </source>
</evidence>
<reference evidence="9" key="10">
    <citation type="submission" date="2025-08" db="UniProtKB">
        <authorList>
            <consortium name="RefSeq"/>
        </authorList>
    </citation>
    <scope>IDENTIFICATION</scope>
</reference>
<proteinExistence type="inferred from homology"/>
<comment type="subcellular location">
    <subcellularLocation>
        <location evidence="1">Membrane</location>
    </subcellularLocation>
</comment>
<dbReference type="CDD" id="cd11386">
    <property type="entry name" value="MCP_signal"/>
    <property type="match status" value="1"/>
</dbReference>
<dbReference type="CDD" id="cd06225">
    <property type="entry name" value="HAMP"/>
    <property type="match status" value="1"/>
</dbReference>
<dbReference type="InterPro" id="IPR004090">
    <property type="entry name" value="Chemotax_Me-accpt_rcpt"/>
</dbReference>
<comment type="similarity">
    <text evidence="2">Belongs to the methyl-accepting chemotaxis (MCP) protein family.</text>
</comment>
<dbReference type="InterPro" id="IPR003660">
    <property type="entry name" value="HAMP_dom"/>
</dbReference>